<organism evidence="1 2">
    <name type="scientific">Anaerotruncus colihominis DSM 17241</name>
    <dbReference type="NCBI Taxonomy" id="445972"/>
    <lineage>
        <taxon>Bacteria</taxon>
        <taxon>Bacillati</taxon>
        <taxon>Bacillota</taxon>
        <taxon>Clostridia</taxon>
        <taxon>Eubacteriales</taxon>
        <taxon>Oscillospiraceae</taxon>
        <taxon>Anaerotruncus</taxon>
    </lineage>
</organism>
<sequence length="43" mass="4580">MVGSTADHRCQGIGYASLRVPDSSVLPRSVVIKAAKPPFAKRL</sequence>
<accession>B0PBU1</accession>
<protein>
    <submittedName>
        <fullName evidence="1">Uncharacterized protein</fullName>
    </submittedName>
</protein>
<dbReference type="EMBL" id="ABGD02000018">
    <property type="protein sequence ID" value="EDS11066.1"/>
    <property type="molecule type" value="Genomic_DNA"/>
</dbReference>
<dbReference type="Proteomes" id="UP000003803">
    <property type="component" value="Unassembled WGS sequence"/>
</dbReference>
<dbReference type="HOGENOM" id="CLU_3228807_0_0_9"/>
<gene>
    <name evidence="1" type="ORF">ANACOL_02249</name>
</gene>
<reference evidence="1" key="2">
    <citation type="submission" date="2013-09" db="EMBL/GenBank/DDBJ databases">
        <title>Draft genome sequence of Anaerotruncus colihominis(DSM 17241).</title>
        <authorList>
            <person name="Sudarsanam P."/>
            <person name="Ley R."/>
            <person name="Guruge J."/>
            <person name="Turnbaugh P.J."/>
            <person name="Mahowald M."/>
            <person name="Liep D."/>
            <person name="Gordon J."/>
        </authorList>
    </citation>
    <scope>NUCLEOTIDE SEQUENCE</scope>
    <source>
        <strain evidence="1">DSM 17241</strain>
    </source>
</reference>
<dbReference type="AlphaFoldDB" id="B0PBU1"/>
<proteinExistence type="predicted"/>
<name>B0PBU1_9FIRM</name>
<keyword evidence="2" id="KW-1185">Reference proteome</keyword>
<evidence type="ECO:0000313" key="1">
    <source>
        <dbReference type="EMBL" id="EDS11066.1"/>
    </source>
</evidence>
<reference evidence="1" key="1">
    <citation type="submission" date="2007-11" db="EMBL/GenBank/DDBJ databases">
        <authorList>
            <person name="Fulton L."/>
            <person name="Clifton S."/>
            <person name="Fulton B."/>
            <person name="Xu J."/>
            <person name="Minx P."/>
            <person name="Pepin K.H."/>
            <person name="Johnson M."/>
            <person name="Thiruvilangam P."/>
            <person name="Bhonagiri V."/>
            <person name="Nash W.E."/>
            <person name="Mardis E.R."/>
            <person name="Wilson R.K."/>
        </authorList>
    </citation>
    <scope>NUCLEOTIDE SEQUENCE [LARGE SCALE GENOMIC DNA]</scope>
    <source>
        <strain evidence="1">DSM 17241</strain>
    </source>
</reference>
<evidence type="ECO:0000313" key="2">
    <source>
        <dbReference type="Proteomes" id="UP000003803"/>
    </source>
</evidence>
<comment type="caution">
    <text evidence="1">The sequence shown here is derived from an EMBL/GenBank/DDBJ whole genome shotgun (WGS) entry which is preliminary data.</text>
</comment>